<dbReference type="InterPro" id="IPR041588">
    <property type="entry name" value="Integrase_H2C2"/>
</dbReference>
<name>A0A371GHG7_MUCPR</name>
<dbReference type="Gene3D" id="3.30.70.270">
    <property type="match status" value="1"/>
</dbReference>
<dbReference type="InterPro" id="IPR056924">
    <property type="entry name" value="SH3_Tf2-1"/>
</dbReference>
<dbReference type="InterPro" id="IPR043128">
    <property type="entry name" value="Rev_trsase/Diguanyl_cyclase"/>
</dbReference>
<sequence>MSDVRSFHEFASFYKRFVKYFSTLVAPLNEIIKKDVAFKWKESQERTHSCSITTLPNFSKSFELKCDVSNVGIRVVLLKEGHPIAYFSEKLKVKASHVWEHCLLPKEFVIHSDHESLKHLRGQHKLNKRYAKWANVVANSFSRRHALLAMLETKLLGFECIKYLYLMDDNFKETYELYVNSANGGFFRHDGLLFKEKRLCVSKSSIRELLVNKAHEGNIIGHFKEDKTYETLHEHFYWPHIRRDMHHIYERFLVYRVAKVKVSPHGSRGGRDSIFVVVDKFSKMTHFIPYHKVDDTCHVANLLFREVIRLHVSFGGSFGISLVVSYTFPPLVILRRMDKLKLCFVGKNLKSWEEWLPHIKFGYNRVVYTTISHFPFELTCYLYLVYLLWLTIMGFSKINFLKKLHEKACAHVEKKGEQYAKHVNKSKRERMFQECDIVWIHLRKDRRDGPFKVVKRINDNAYFLDMPQEYRDSVSVNVSDLSPFIAGTQVPNLRAISLQERKHDMNMDMLGEDTHKELEHMETKVFQDSIPRRRLMRLKEGVHQRMGLLMGEGRPNHLHIVGLSY</sequence>
<proteinExistence type="predicted"/>
<dbReference type="SUPFAM" id="SSF53098">
    <property type="entry name" value="Ribonuclease H-like"/>
    <property type="match status" value="1"/>
</dbReference>
<evidence type="ECO:0000259" key="9">
    <source>
        <dbReference type="Pfam" id="PF17921"/>
    </source>
</evidence>
<dbReference type="GO" id="GO:0004519">
    <property type="term" value="F:endonuclease activity"/>
    <property type="evidence" value="ECO:0007669"/>
    <property type="project" value="UniProtKB-KW"/>
</dbReference>
<feature type="domain" description="Integrase zinc-binding" evidence="9">
    <location>
        <begin position="204"/>
        <end position="251"/>
    </location>
</feature>
<organism evidence="11 12">
    <name type="scientific">Mucuna pruriens</name>
    <name type="common">Velvet bean</name>
    <name type="synonym">Dolichos pruriens</name>
    <dbReference type="NCBI Taxonomy" id="157652"/>
    <lineage>
        <taxon>Eukaryota</taxon>
        <taxon>Viridiplantae</taxon>
        <taxon>Streptophyta</taxon>
        <taxon>Embryophyta</taxon>
        <taxon>Tracheophyta</taxon>
        <taxon>Spermatophyta</taxon>
        <taxon>Magnoliopsida</taxon>
        <taxon>eudicotyledons</taxon>
        <taxon>Gunneridae</taxon>
        <taxon>Pentapetalae</taxon>
        <taxon>rosids</taxon>
        <taxon>fabids</taxon>
        <taxon>Fabales</taxon>
        <taxon>Fabaceae</taxon>
        <taxon>Papilionoideae</taxon>
        <taxon>50 kb inversion clade</taxon>
        <taxon>NPAAA clade</taxon>
        <taxon>indigoferoid/millettioid clade</taxon>
        <taxon>Phaseoleae</taxon>
        <taxon>Mucuna</taxon>
    </lineage>
</organism>
<dbReference type="PANTHER" id="PTHR35046">
    <property type="entry name" value="ZINC KNUCKLE (CCHC-TYPE) FAMILY PROTEIN"/>
    <property type="match status" value="1"/>
</dbReference>
<keyword evidence="1" id="KW-0808">Transferase</keyword>
<comment type="caution">
    <text evidence="11">The sequence shown here is derived from an EMBL/GenBank/DDBJ whole genome shotgun (WGS) entry which is preliminary data.</text>
</comment>
<feature type="domain" description="Reverse transcriptase RNase H-like" evidence="8">
    <location>
        <begin position="93"/>
        <end position="136"/>
    </location>
</feature>
<gene>
    <name evidence="11" type="ORF">CR513_28191</name>
</gene>
<feature type="domain" description="Tf2-1-like SH3-like" evidence="10">
    <location>
        <begin position="445"/>
        <end position="484"/>
    </location>
</feature>
<dbReference type="InterPro" id="IPR012337">
    <property type="entry name" value="RNaseH-like_sf"/>
</dbReference>
<dbReference type="GO" id="GO:0003964">
    <property type="term" value="F:RNA-directed DNA polymerase activity"/>
    <property type="evidence" value="ECO:0007669"/>
    <property type="project" value="UniProtKB-KW"/>
</dbReference>
<keyword evidence="2" id="KW-0548">Nucleotidyltransferase</keyword>
<feature type="non-terminal residue" evidence="11">
    <location>
        <position position="1"/>
    </location>
</feature>
<evidence type="ECO:0000256" key="2">
    <source>
        <dbReference type="ARBA" id="ARBA00022695"/>
    </source>
</evidence>
<evidence type="ECO:0000259" key="8">
    <source>
        <dbReference type="Pfam" id="PF17917"/>
    </source>
</evidence>
<protein>
    <submittedName>
        <fullName evidence="11">Uncharacterized protein</fullName>
    </submittedName>
</protein>
<evidence type="ECO:0000313" key="11">
    <source>
        <dbReference type="EMBL" id="RDX89997.1"/>
    </source>
</evidence>
<keyword evidence="12" id="KW-1185">Reference proteome</keyword>
<dbReference type="SUPFAM" id="SSF56672">
    <property type="entry name" value="DNA/RNA polymerases"/>
    <property type="match status" value="1"/>
</dbReference>
<keyword evidence="6" id="KW-0695">RNA-directed DNA polymerase</keyword>
<evidence type="ECO:0000313" key="12">
    <source>
        <dbReference type="Proteomes" id="UP000257109"/>
    </source>
</evidence>
<accession>A0A371GHG7</accession>
<keyword evidence="3" id="KW-0540">Nuclease</keyword>
<dbReference type="OrthoDB" id="407598at2759"/>
<dbReference type="Pfam" id="PF17917">
    <property type="entry name" value="RT_RNaseH"/>
    <property type="match status" value="1"/>
</dbReference>
<dbReference type="InterPro" id="IPR041373">
    <property type="entry name" value="RT_RNaseH"/>
</dbReference>
<dbReference type="Gene3D" id="1.10.340.70">
    <property type="match status" value="1"/>
</dbReference>
<keyword evidence="7" id="KW-0472">Membrane</keyword>
<keyword evidence="5" id="KW-0378">Hydrolase</keyword>
<feature type="transmembrane region" description="Helical" evidence="7">
    <location>
        <begin position="381"/>
        <end position="400"/>
    </location>
</feature>
<dbReference type="PANTHER" id="PTHR35046:SF9">
    <property type="entry name" value="RNA-DIRECTED DNA POLYMERASE"/>
    <property type="match status" value="1"/>
</dbReference>
<evidence type="ECO:0000256" key="5">
    <source>
        <dbReference type="ARBA" id="ARBA00022801"/>
    </source>
</evidence>
<evidence type="ECO:0000256" key="1">
    <source>
        <dbReference type="ARBA" id="ARBA00022679"/>
    </source>
</evidence>
<keyword evidence="7" id="KW-0812">Transmembrane</keyword>
<evidence type="ECO:0000256" key="3">
    <source>
        <dbReference type="ARBA" id="ARBA00022722"/>
    </source>
</evidence>
<evidence type="ECO:0000256" key="7">
    <source>
        <dbReference type="SAM" id="Phobius"/>
    </source>
</evidence>
<dbReference type="GO" id="GO:0016787">
    <property type="term" value="F:hydrolase activity"/>
    <property type="evidence" value="ECO:0007669"/>
    <property type="project" value="UniProtKB-KW"/>
</dbReference>
<evidence type="ECO:0000259" key="10">
    <source>
        <dbReference type="Pfam" id="PF24626"/>
    </source>
</evidence>
<dbReference type="InterPro" id="IPR043502">
    <property type="entry name" value="DNA/RNA_pol_sf"/>
</dbReference>
<dbReference type="AlphaFoldDB" id="A0A371GHG7"/>
<dbReference type="Pfam" id="PF24626">
    <property type="entry name" value="SH3_Tf2-1"/>
    <property type="match status" value="1"/>
</dbReference>
<dbReference type="Proteomes" id="UP000257109">
    <property type="component" value="Unassembled WGS sequence"/>
</dbReference>
<evidence type="ECO:0000256" key="6">
    <source>
        <dbReference type="ARBA" id="ARBA00022918"/>
    </source>
</evidence>
<evidence type="ECO:0000256" key="4">
    <source>
        <dbReference type="ARBA" id="ARBA00022759"/>
    </source>
</evidence>
<dbReference type="EMBL" id="QJKJ01005519">
    <property type="protein sequence ID" value="RDX89997.1"/>
    <property type="molecule type" value="Genomic_DNA"/>
</dbReference>
<keyword evidence="7" id="KW-1133">Transmembrane helix</keyword>
<keyword evidence="4" id="KW-0255">Endonuclease</keyword>
<reference evidence="11" key="1">
    <citation type="submission" date="2018-05" db="EMBL/GenBank/DDBJ databases">
        <title>Draft genome of Mucuna pruriens seed.</title>
        <authorList>
            <person name="Nnadi N.E."/>
            <person name="Vos R."/>
            <person name="Hasami M.H."/>
            <person name="Devisetty U.K."/>
            <person name="Aguiy J.C."/>
        </authorList>
    </citation>
    <scope>NUCLEOTIDE SEQUENCE [LARGE SCALE GENOMIC DNA]</scope>
    <source>
        <strain evidence="11">JCA_2017</strain>
    </source>
</reference>
<dbReference type="Pfam" id="PF17921">
    <property type="entry name" value="Integrase_H2C2"/>
    <property type="match status" value="1"/>
</dbReference>